<evidence type="ECO:0000256" key="2">
    <source>
        <dbReference type="ARBA" id="ARBA00023043"/>
    </source>
</evidence>
<dbReference type="InterPro" id="IPR002110">
    <property type="entry name" value="Ankyrin_rpt"/>
</dbReference>
<dbReference type="SMART" id="SM00248">
    <property type="entry name" value="ANK"/>
    <property type="match status" value="2"/>
</dbReference>
<dbReference type="Gene3D" id="1.25.40.20">
    <property type="entry name" value="Ankyrin repeat-containing domain"/>
    <property type="match status" value="1"/>
</dbReference>
<keyword evidence="1" id="KW-0677">Repeat</keyword>
<proteinExistence type="predicted"/>
<evidence type="ECO:0000256" key="1">
    <source>
        <dbReference type="ARBA" id="ARBA00022737"/>
    </source>
</evidence>
<feature type="repeat" description="ANK" evidence="3">
    <location>
        <begin position="126"/>
        <end position="158"/>
    </location>
</feature>
<dbReference type="GO" id="GO:0005829">
    <property type="term" value="C:cytosol"/>
    <property type="evidence" value="ECO:0007669"/>
    <property type="project" value="TreeGrafter"/>
</dbReference>
<dbReference type="GO" id="GO:0046875">
    <property type="term" value="F:ephrin receptor binding"/>
    <property type="evidence" value="ECO:0007669"/>
    <property type="project" value="TreeGrafter"/>
</dbReference>
<dbReference type="InterPro" id="IPR036770">
    <property type="entry name" value="Ankyrin_rpt-contain_sf"/>
</dbReference>
<dbReference type="InterPro" id="IPR033635">
    <property type="entry name" value="ANKS1/Caskin"/>
</dbReference>
<protein>
    <submittedName>
        <fullName evidence="5">Ankyrin repeat and SAM domain-containing 1A isoform X3</fullName>
    </submittedName>
</protein>
<dbReference type="GO" id="GO:0048013">
    <property type="term" value="P:ephrin receptor signaling pathway"/>
    <property type="evidence" value="ECO:0007669"/>
    <property type="project" value="TreeGrafter"/>
</dbReference>
<dbReference type="SUPFAM" id="SSF48403">
    <property type="entry name" value="Ankyrin repeat"/>
    <property type="match status" value="1"/>
</dbReference>
<dbReference type="PANTHER" id="PTHR24174">
    <property type="entry name" value="ANKYRIN REPEAT AND STERILE ALPHA MOTIF DOMAIN-CONTAINING PROTEIN 1"/>
    <property type="match status" value="1"/>
</dbReference>
<feature type="compositionally biased region" description="Low complexity" evidence="4">
    <location>
        <begin position="42"/>
        <end position="51"/>
    </location>
</feature>
<dbReference type="Pfam" id="PF12796">
    <property type="entry name" value="Ank_2"/>
    <property type="match status" value="1"/>
</dbReference>
<gene>
    <name evidence="5" type="ORF">PECUL_23A027220</name>
</gene>
<evidence type="ECO:0000256" key="4">
    <source>
        <dbReference type="SAM" id="MobiDB-lite"/>
    </source>
</evidence>
<accession>A0AAD1VJI5</accession>
<dbReference type="PANTHER" id="PTHR24174:SF4">
    <property type="entry name" value="ANKYRIN REPEAT AND SAM DOMAIN-CONTAINING PROTEIN 1A"/>
    <property type="match status" value="1"/>
</dbReference>
<dbReference type="AlphaFoldDB" id="A0AAD1VJI5"/>
<feature type="region of interest" description="Disordered" evidence="4">
    <location>
        <begin position="42"/>
        <end position="70"/>
    </location>
</feature>
<sequence>MGGERRGKGEEGEKKGGRARKGGEEEDSRCNTILLLLVVPHPNHPQAPHAQPDSETHRSHPLPHRVRPMASQPSPAVCPAIWRGPNVNCVDNSGYTPLHHASLNGHKDVVEILLRNEAVTNIADCKGCFPLHLAAWKGDAHIVRLLIHHGPSHAKVNEQVRLAVWSFFYRGEDSRSTIGVHSHLFFSLVDGAKY</sequence>
<feature type="repeat" description="ANK" evidence="3">
    <location>
        <begin position="93"/>
        <end position="125"/>
    </location>
</feature>
<keyword evidence="2 3" id="KW-0040">ANK repeat</keyword>
<evidence type="ECO:0000256" key="3">
    <source>
        <dbReference type="PROSITE-ProRule" id="PRU00023"/>
    </source>
</evidence>
<dbReference type="PROSITE" id="PS50088">
    <property type="entry name" value="ANK_REPEAT"/>
    <property type="match status" value="2"/>
</dbReference>
<keyword evidence="6" id="KW-1185">Reference proteome</keyword>
<organism evidence="5 6">
    <name type="scientific">Pelobates cultripes</name>
    <name type="common">Western spadefoot toad</name>
    <dbReference type="NCBI Taxonomy" id="61616"/>
    <lineage>
        <taxon>Eukaryota</taxon>
        <taxon>Metazoa</taxon>
        <taxon>Chordata</taxon>
        <taxon>Craniata</taxon>
        <taxon>Vertebrata</taxon>
        <taxon>Euteleostomi</taxon>
        <taxon>Amphibia</taxon>
        <taxon>Batrachia</taxon>
        <taxon>Anura</taxon>
        <taxon>Pelobatoidea</taxon>
        <taxon>Pelobatidae</taxon>
        <taxon>Pelobates</taxon>
    </lineage>
</organism>
<evidence type="ECO:0000313" key="5">
    <source>
        <dbReference type="EMBL" id="CAH2221390.1"/>
    </source>
</evidence>
<dbReference type="EMBL" id="OW240912">
    <property type="protein sequence ID" value="CAH2221390.1"/>
    <property type="molecule type" value="Genomic_DNA"/>
</dbReference>
<dbReference type="Proteomes" id="UP001295444">
    <property type="component" value="Chromosome 01"/>
</dbReference>
<feature type="compositionally biased region" description="Basic and acidic residues" evidence="4">
    <location>
        <begin position="1"/>
        <end position="16"/>
    </location>
</feature>
<evidence type="ECO:0000313" key="6">
    <source>
        <dbReference type="Proteomes" id="UP001295444"/>
    </source>
</evidence>
<feature type="region of interest" description="Disordered" evidence="4">
    <location>
        <begin position="1"/>
        <end position="28"/>
    </location>
</feature>
<name>A0AAD1VJI5_PELCU</name>
<dbReference type="PROSITE" id="PS50297">
    <property type="entry name" value="ANK_REP_REGION"/>
    <property type="match status" value="2"/>
</dbReference>
<reference evidence="5" key="1">
    <citation type="submission" date="2022-03" db="EMBL/GenBank/DDBJ databases">
        <authorList>
            <person name="Alioto T."/>
            <person name="Alioto T."/>
            <person name="Gomez Garrido J."/>
        </authorList>
    </citation>
    <scope>NUCLEOTIDE SEQUENCE</scope>
</reference>